<reference evidence="8 9" key="1">
    <citation type="submission" date="2019-07" db="EMBL/GenBank/DDBJ databases">
        <title>Whole genome shotgun sequence of Chitinophaga cymbidii NBRC 109752.</title>
        <authorList>
            <person name="Hosoyama A."/>
            <person name="Uohara A."/>
            <person name="Ohji S."/>
            <person name="Ichikawa N."/>
        </authorList>
    </citation>
    <scope>NUCLEOTIDE SEQUENCE [LARGE SCALE GENOMIC DNA]</scope>
    <source>
        <strain evidence="8 9">NBRC 109752</strain>
    </source>
</reference>
<feature type="domain" description="RNA polymerase sigma factor 70 region 4 type 2" evidence="7">
    <location>
        <begin position="126"/>
        <end position="171"/>
    </location>
</feature>
<dbReference type="InterPro" id="IPR036388">
    <property type="entry name" value="WH-like_DNA-bd_sf"/>
</dbReference>
<evidence type="ECO:0000256" key="2">
    <source>
        <dbReference type="ARBA" id="ARBA00023015"/>
    </source>
</evidence>
<proteinExistence type="inferred from homology"/>
<dbReference type="GO" id="GO:0016987">
    <property type="term" value="F:sigma factor activity"/>
    <property type="evidence" value="ECO:0007669"/>
    <property type="project" value="UniProtKB-KW"/>
</dbReference>
<evidence type="ECO:0000256" key="4">
    <source>
        <dbReference type="ARBA" id="ARBA00023163"/>
    </source>
</evidence>
<evidence type="ECO:0008006" key="10">
    <source>
        <dbReference type="Google" id="ProtNLM"/>
    </source>
</evidence>
<dbReference type="SUPFAM" id="SSF88946">
    <property type="entry name" value="Sigma2 domain of RNA polymerase sigma factors"/>
    <property type="match status" value="1"/>
</dbReference>
<evidence type="ECO:0000256" key="1">
    <source>
        <dbReference type="ARBA" id="ARBA00010641"/>
    </source>
</evidence>
<keyword evidence="4" id="KW-0804">Transcription</keyword>
<dbReference type="SUPFAM" id="SSF88659">
    <property type="entry name" value="Sigma3 and sigma4 domains of RNA polymerase sigma factors"/>
    <property type="match status" value="1"/>
</dbReference>
<dbReference type="InterPro" id="IPR014284">
    <property type="entry name" value="RNA_pol_sigma-70_dom"/>
</dbReference>
<accession>A0A512RJZ4</accession>
<evidence type="ECO:0000259" key="7">
    <source>
        <dbReference type="Pfam" id="PF08281"/>
    </source>
</evidence>
<dbReference type="EMBL" id="BKAU01000002">
    <property type="protein sequence ID" value="GEP96010.1"/>
    <property type="molecule type" value="Genomic_DNA"/>
</dbReference>
<keyword evidence="2" id="KW-0805">Transcription regulation</keyword>
<evidence type="ECO:0000256" key="3">
    <source>
        <dbReference type="ARBA" id="ARBA00023082"/>
    </source>
</evidence>
<dbReference type="Proteomes" id="UP000321436">
    <property type="component" value="Unassembled WGS sequence"/>
</dbReference>
<dbReference type="Gene3D" id="1.10.1740.10">
    <property type="match status" value="1"/>
</dbReference>
<protein>
    <recommendedName>
        <fullName evidence="10">DNA-directed RNA polymerase sigma-70 factor</fullName>
    </recommendedName>
</protein>
<dbReference type="NCBIfam" id="TIGR02937">
    <property type="entry name" value="sigma70-ECF"/>
    <property type="match status" value="1"/>
</dbReference>
<keyword evidence="5" id="KW-1133">Transmembrane helix</keyword>
<dbReference type="GO" id="GO:0003677">
    <property type="term" value="F:DNA binding"/>
    <property type="evidence" value="ECO:0007669"/>
    <property type="project" value="InterPro"/>
</dbReference>
<dbReference type="PANTHER" id="PTHR43133">
    <property type="entry name" value="RNA POLYMERASE ECF-TYPE SIGMA FACTO"/>
    <property type="match status" value="1"/>
</dbReference>
<dbReference type="CDD" id="cd06171">
    <property type="entry name" value="Sigma70_r4"/>
    <property type="match status" value="1"/>
</dbReference>
<dbReference type="InterPro" id="IPR039425">
    <property type="entry name" value="RNA_pol_sigma-70-like"/>
</dbReference>
<name>A0A512RJZ4_9BACT</name>
<organism evidence="8 9">
    <name type="scientific">Chitinophaga cymbidii</name>
    <dbReference type="NCBI Taxonomy" id="1096750"/>
    <lineage>
        <taxon>Bacteria</taxon>
        <taxon>Pseudomonadati</taxon>
        <taxon>Bacteroidota</taxon>
        <taxon>Chitinophagia</taxon>
        <taxon>Chitinophagales</taxon>
        <taxon>Chitinophagaceae</taxon>
        <taxon>Chitinophaga</taxon>
    </lineage>
</organism>
<dbReference type="InterPro" id="IPR007627">
    <property type="entry name" value="RNA_pol_sigma70_r2"/>
</dbReference>
<keyword evidence="3" id="KW-0731">Sigma factor</keyword>
<comment type="similarity">
    <text evidence="1">Belongs to the sigma-70 factor family. ECF subfamily.</text>
</comment>
<dbReference type="Pfam" id="PF04542">
    <property type="entry name" value="Sigma70_r2"/>
    <property type="match status" value="1"/>
</dbReference>
<comment type="caution">
    <text evidence="8">The sequence shown here is derived from an EMBL/GenBank/DDBJ whole genome shotgun (WGS) entry which is preliminary data.</text>
</comment>
<dbReference type="Pfam" id="PF08281">
    <property type="entry name" value="Sigma70_r4_2"/>
    <property type="match status" value="1"/>
</dbReference>
<dbReference type="InterPro" id="IPR013324">
    <property type="entry name" value="RNA_pol_sigma_r3/r4-like"/>
</dbReference>
<evidence type="ECO:0000259" key="6">
    <source>
        <dbReference type="Pfam" id="PF04542"/>
    </source>
</evidence>
<sequence>MKNNQLHNEKLLLQYVSEGDEHAFRELYHFYCEELRPLIRRYADSGIDMQEILQETFFKVWMNRDKLPEIENFRAWVFKIASREYLFMLRKKLNYNKRLDAYSVSGAANNPSTPFEVAHLEEIKRTVHQAISQLSPQRRTIYEMSRKQGLKIEEIATQLSISPQTVKNVLHTVLKLIRDHLVAAGFGPFLWLIYFFTII</sequence>
<gene>
    <name evidence="8" type="ORF">CCY01nite_22700</name>
</gene>
<keyword evidence="5" id="KW-0472">Membrane</keyword>
<evidence type="ECO:0000256" key="5">
    <source>
        <dbReference type="SAM" id="Phobius"/>
    </source>
</evidence>
<feature type="domain" description="RNA polymerase sigma-70 region 2" evidence="6">
    <location>
        <begin position="35"/>
        <end position="92"/>
    </location>
</feature>
<keyword evidence="5" id="KW-0812">Transmembrane</keyword>
<dbReference type="PANTHER" id="PTHR43133:SF46">
    <property type="entry name" value="RNA POLYMERASE SIGMA-70 FACTOR ECF SUBFAMILY"/>
    <property type="match status" value="1"/>
</dbReference>
<feature type="transmembrane region" description="Helical" evidence="5">
    <location>
        <begin position="181"/>
        <end position="198"/>
    </location>
</feature>
<dbReference type="GO" id="GO:0006352">
    <property type="term" value="P:DNA-templated transcription initiation"/>
    <property type="evidence" value="ECO:0007669"/>
    <property type="project" value="InterPro"/>
</dbReference>
<keyword evidence="9" id="KW-1185">Reference proteome</keyword>
<dbReference type="Gene3D" id="1.10.10.10">
    <property type="entry name" value="Winged helix-like DNA-binding domain superfamily/Winged helix DNA-binding domain"/>
    <property type="match status" value="1"/>
</dbReference>
<evidence type="ECO:0000313" key="8">
    <source>
        <dbReference type="EMBL" id="GEP96010.1"/>
    </source>
</evidence>
<evidence type="ECO:0000313" key="9">
    <source>
        <dbReference type="Proteomes" id="UP000321436"/>
    </source>
</evidence>
<dbReference type="AlphaFoldDB" id="A0A512RJZ4"/>
<dbReference type="InterPro" id="IPR013325">
    <property type="entry name" value="RNA_pol_sigma_r2"/>
</dbReference>
<dbReference type="InterPro" id="IPR013249">
    <property type="entry name" value="RNA_pol_sigma70_r4_t2"/>
</dbReference>